<evidence type="ECO:0000313" key="2">
    <source>
        <dbReference type="EMBL" id="MBC8589989.1"/>
    </source>
</evidence>
<feature type="transmembrane region" description="Helical" evidence="1">
    <location>
        <begin position="12"/>
        <end position="31"/>
    </location>
</feature>
<accession>A0A926F156</accession>
<proteinExistence type="predicted"/>
<gene>
    <name evidence="2" type="ORF">H8689_02395</name>
</gene>
<dbReference type="AlphaFoldDB" id="A0A926F156"/>
<dbReference type="EMBL" id="JACRTK010000001">
    <property type="protein sequence ID" value="MBC8589989.1"/>
    <property type="molecule type" value="Genomic_DNA"/>
</dbReference>
<evidence type="ECO:0000313" key="3">
    <source>
        <dbReference type="Proteomes" id="UP000601522"/>
    </source>
</evidence>
<reference evidence="2 3" key="1">
    <citation type="submission" date="2020-08" db="EMBL/GenBank/DDBJ databases">
        <title>Genome public.</title>
        <authorList>
            <person name="Liu C."/>
            <person name="Sun Q."/>
        </authorList>
    </citation>
    <scope>NUCLEOTIDE SEQUENCE [LARGE SCALE GENOMIC DNA]</scope>
    <source>
        <strain evidence="2 3">NSJ-26</strain>
    </source>
</reference>
<evidence type="ECO:0000256" key="1">
    <source>
        <dbReference type="SAM" id="Phobius"/>
    </source>
</evidence>
<sequence length="63" mass="7077">MKKNLIRQIVKITMLFILMSSFIGFVIVFQLKYTSEALIARAIPLALVVGLSSIATSLMFQKE</sequence>
<name>A0A926F156_9FIRM</name>
<protein>
    <submittedName>
        <fullName evidence="2">Uncharacterized protein</fullName>
    </submittedName>
</protein>
<keyword evidence="1" id="KW-0812">Transmembrane</keyword>
<keyword evidence="1" id="KW-0472">Membrane</keyword>
<keyword evidence="1" id="KW-1133">Transmembrane helix</keyword>
<dbReference type="Proteomes" id="UP000601522">
    <property type="component" value="Unassembled WGS sequence"/>
</dbReference>
<organism evidence="2 3">
    <name type="scientific">Wansuia hejianensis</name>
    <dbReference type="NCBI Taxonomy" id="2763667"/>
    <lineage>
        <taxon>Bacteria</taxon>
        <taxon>Bacillati</taxon>
        <taxon>Bacillota</taxon>
        <taxon>Clostridia</taxon>
        <taxon>Lachnospirales</taxon>
        <taxon>Lachnospiraceae</taxon>
        <taxon>Wansuia</taxon>
    </lineage>
</organism>
<keyword evidence="3" id="KW-1185">Reference proteome</keyword>
<feature type="transmembrane region" description="Helical" evidence="1">
    <location>
        <begin position="37"/>
        <end position="60"/>
    </location>
</feature>
<dbReference type="RefSeq" id="WP_249322779.1">
    <property type="nucleotide sequence ID" value="NZ_JACRTK010000001.1"/>
</dbReference>
<comment type="caution">
    <text evidence="2">The sequence shown here is derived from an EMBL/GenBank/DDBJ whole genome shotgun (WGS) entry which is preliminary data.</text>
</comment>